<dbReference type="Proteomes" id="UP000294902">
    <property type="component" value="Unassembled WGS sequence"/>
</dbReference>
<organism evidence="2 3">
    <name type="scientific">Natranaerovirga pectinivora</name>
    <dbReference type="NCBI Taxonomy" id="682400"/>
    <lineage>
        <taxon>Bacteria</taxon>
        <taxon>Bacillati</taxon>
        <taxon>Bacillota</taxon>
        <taxon>Clostridia</taxon>
        <taxon>Lachnospirales</taxon>
        <taxon>Natranaerovirgaceae</taxon>
        <taxon>Natranaerovirga</taxon>
    </lineage>
</organism>
<dbReference type="EMBL" id="SMAL01000005">
    <property type="protein sequence ID" value="TCT14701.1"/>
    <property type="molecule type" value="Genomic_DNA"/>
</dbReference>
<evidence type="ECO:0000256" key="1">
    <source>
        <dbReference type="SAM" id="SignalP"/>
    </source>
</evidence>
<comment type="caution">
    <text evidence="2">The sequence shown here is derived from an EMBL/GenBank/DDBJ whole genome shotgun (WGS) entry which is preliminary data.</text>
</comment>
<keyword evidence="1" id="KW-0732">Signal</keyword>
<feature type="chain" id="PRO_5020256170" description="DUF5050 domain-containing protein" evidence="1">
    <location>
        <begin position="26"/>
        <end position="531"/>
    </location>
</feature>
<evidence type="ECO:0000313" key="2">
    <source>
        <dbReference type="EMBL" id="TCT14701.1"/>
    </source>
</evidence>
<dbReference type="RefSeq" id="WP_132252377.1">
    <property type="nucleotide sequence ID" value="NZ_SMAL01000005.1"/>
</dbReference>
<evidence type="ECO:0008006" key="4">
    <source>
        <dbReference type="Google" id="ProtNLM"/>
    </source>
</evidence>
<accession>A0A4R3MKE4</accession>
<dbReference type="OrthoDB" id="61520at2"/>
<name>A0A4R3MKE4_9FIRM</name>
<dbReference type="AlphaFoldDB" id="A0A4R3MKE4"/>
<evidence type="ECO:0000313" key="3">
    <source>
        <dbReference type="Proteomes" id="UP000294902"/>
    </source>
</evidence>
<reference evidence="2 3" key="1">
    <citation type="submission" date="2019-03" db="EMBL/GenBank/DDBJ databases">
        <title>Genomic Encyclopedia of Type Strains, Phase IV (KMG-IV): sequencing the most valuable type-strain genomes for metagenomic binning, comparative biology and taxonomic classification.</title>
        <authorList>
            <person name="Goeker M."/>
        </authorList>
    </citation>
    <scope>NUCLEOTIDE SEQUENCE [LARGE SCALE GENOMIC DNA]</scope>
    <source>
        <strain evidence="2 3">DSM 24629</strain>
    </source>
</reference>
<keyword evidence="3" id="KW-1185">Reference proteome</keyword>
<proteinExistence type="predicted"/>
<feature type="signal peptide" evidence="1">
    <location>
        <begin position="1"/>
        <end position="25"/>
    </location>
</feature>
<sequence length="531" mass="61939">MGKKLYVLVLLFILSLNLIPTQSIAAEKNVKVQLPKFTVTLNGNVVENEYREYPLLVYKNITYFPMTWYDCRLLGLETKWSQNEGFEIYESKVTSSYVSYKTQLKNQDAYNATIPEFKIKINGKSINNAKEEYPFLVFRDVTYFPLTWKIAHDEFNWDYKWDNAEGLMINSKNPQLETLNLSRDVSENGIMLFEGYYYFVETVEATNEIYRVPKNNILEKELVYSYDLNDSYGFNNRVSFDIRDNELWFSYHYGGAVMGYDVYCKVNDDGRATVEYRGYLDLKKVSNGTLIINQSVPPDGNNLEFLPSDKNQESRRLGDSNLIYGWHIEIDEQTSGFNGNNMTTVIEENVYIMASSYPLENGDLNKIYNINLITNEIARVVDSSVNWFKIIEGKIYYIKDFDEDLYVANLDGTNEQKIIDIELPTTIEWFDIINHNPFYLVEDEEKQFYLYKVEECGEDTLVLKESIERIKVVNNKLVCKLAEGKDYGLKIFDDEGNINLAITDQVEDIFTYEDRIIMTMKDGSIKLLKIE</sequence>
<gene>
    <name evidence="2" type="ORF">EDC18_105183</name>
</gene>
<dbReference type="SUPFAM" id="SSF69304">
    <property type="entry name" value="Tricorn protease N-terminal domain"/>
    <property type="match status" value="1"/>
</dbReference>
<protein>
    <recommendedName>
        <fullName evidence="4">DUF5050 domain-containing protein</fullName>
    </recommendedName>
</protein>